<sequence>MNELISVFIIALLGSAGHCIGMCGGIVLAYSSKLESNKIIYHLSYNLGRVSMYVALGIVVGFIGSMFSLNIFFKSSLFVLAGICMILAGLSLFGKISFFKKLEYNIQNTRWYKSIFQKYLQIQSVSGIFILGMLNGLLPCGFVYAFLFKAASSGSILSGALIMLSFGLGTIFALFLFGVISRSILDKNEIRKLFLNLASIAIIIFGVLMVYRGIMIFGGGNVSHGNHGMHIMDANATKPMHMH</sequence>
<evidence type="ECO:0000259" key="2">
    <source>
        <dbReference type="Pfam" id="PF13386"/>
    </source>
</evidence>
<feature type="transmembrane region" description="Helical" evidence="1">
    <location>
        <begin position="78"/>
        <end position="98"/>
    </location>
</feature>
<dbReference type="EMBL" id="JAQHXR010000006">
    <property type="protein sequence ID" value="MDA3969584.1"/>
    <property type="molecule type" value="Genomic_DNA"/>
</dbReference>
<keyword evidence="4" id="KW-1185">Reference proteome</keyword>
<feature type="transmembrane region" description="Helical" evidence="1">
    <location>
        <begin position="193"/>
        <end position="214"/>
    </location>
</feature>
<feature type="transmembrane region" description="Helical" evidence="1">
    <location>
        <begin position="159"/>
        <end position="181"/>
    </location>
</feature>
<dbReference type="Pfam" id="PF13386">
    <property type="entry name" value="DsbD_2"/>
    <property type="match status" value="1"/>
</dbReference>
<reference evidence="3 4" key="1">
    <citation type="submission" date="2023-01" db="EMBL/GenBank/DDBJ databases">
        <title>Description of Helicobacter ibis sp. nov. isolated from faecal droppings of black-faced ibis (Theristicus melanopis).</title>
        <authorList>
            <person name="Lopez-Cantillo M."/>
            <person name="Vidal-Veuthey B."/>
            <person name="Mella A."/>
            <person name="De La Haba R."/>
            <person name="Collado L."/>
        </authorList>
    </citation>
    <scope>NUCLEOTIDE SEQUENCE [LARGE SCALE GENOMIC DNA]</scope>
    <source>
        <strain evidence="3 4">A82</strain>
    </source>
</reference>
<feature type="domain" description="Urease accessory protein UreH-like transmembrane" evidence="2">
    <location>
        <begin position="7"/>
        <end position="208"/>
    </location>
</feature>
<dbReference type="InterPro" id="IPR039447">
    <property type="entry name" value="UreH-like_TM_dom"/>
</dbReference>
<evidence type="ECO:0000313" key="4">
    <source>
        <dbReference type="Proteomes" id="UP001210261"/>
    </source>
</evidence>
<accession>A0ABT4VFU9</accession>
<dbReference type="RefSeq" id="WP_271021943.1">
    <property type="nucleotide sequence ID" value="NZ_JAQHXR010000006.1"/>
</dbReference>
<keyword evidence="1" id="KW-0812">Transmembrane</keyword>
<keyword evidence="1" id="KW-0472">Membrane</keyword>
<feature type="transmembrane region" description="Helical" evidence="1">
    <location>
        <begin position="6"/>
        <end position="30"/>
    </location>
</feature>
<evidence type="ECO:0000313" key="3">
    <source>
        <dbReference type="EMBL" id="MDA3969584.1"/>
    </source>
</evidence>
<feature type="transmembrane region" description="Helical" evidence="1">
    <location>
        <begin position="50"/>
        <end position="72"/>
    </location>
</feature>
<dbReference type="PANTHER" id="PTHR42208">
    <property type="entry name" value="HEAVY METAL TRANSPORTER-RELATED"/>
    <property type="match status" value="1"/>
</dbReference>
<dbReference type="Proteomes" id="UP001210261">
    <property type="component" value="Unassembled WGS sequence"/>
</dbReference>
<dbReference type="PANTHER" id="PTHR42208:SF1">
    <property type="entry name" value="HEAVY METAL TRANSPORTER"/>
    <property type="match status" value="1"/>
</dbReference>
<feature type="transmembrane region" description="Helical" evidence="1">
    <location>
        <begin position="119"/>
        <end position="147"/>
    </location>
</feature>
<protein>
    <submittedName>
        <fullName evidence="3">Sulfite exporter TauE/SafE family protein</fullName>
    </submittedName>
</protein>
<gene>
    <name evidence="3" type="ORF">PF021_07885</name>
</gene>
<name>A0ABT4VFU9_9HELI</name>
<keyword evidence="1" id="KW-1133">Transmembrane helix</keyword>
<comment type="caution">
    <text evidence="3">The sequence shown here is derived from an EMBL/GenBank/DDBJ whole genome shotgun (WGS) entry which is preliminary data.</text>
</comment>
<organism evidence="3 4">
    <name type="scientific">Helicobacter ibis</name>
    <dbReference type="NCBI Taxonomy" id="2962633"/>
    <lineage>
        <taxon>Bacteria</taxon>
        <taxon>Pseudomonadati</taxon>
        <taxon>Campylobacterota</taxon>
        <taxon>Epsilonproteobacteria</taxon>
        <taxon>Campylobacterales</taxon>
        <taxon>Helicobacteraceae</taxon>
        <taxon>Helicobacter</taxon>
    </lineage>
</organism>
<evidence type="ECO:0000256" key="1">
    <source>
        <dbReference type="SAM" id="Phobius"/>
    </source>
</evidence>
<proteinExistence type="predicted"/>